<reference evidence="1" key="1">
    <citation type="journal article" date="2020" name="Stud. Mycol.">
        <title>101 Dothideomycetes genomes: a test case for predicting lifestyles and emergence of pathogens.</title>
        <authorList>
            <person name="Haridas S."/>
            <person name="Albert R."/>
            <person name="Binder M."/>
            <person name="Bloem J."/>
            <person name="Labutti K."/>
            <person name="Salamov A."/>
            <person name="Andreopoulos B."/>
            <person name="Baker S."/>
            <person name="Barry K."/>
            <person name="Bills G."/>
            <person name="Bluhm B."/>
            <person name="Cannon C."/>
            <person name="Castanera R."/>
            <person name="Culley D."/>
            <person name="Daum C."/>
            <person name="Ezra D."/>
            <person name="Gonzalez J."/>
            <person name="Henrissat B."/>
            <person name="Kuo A."/>
            <person name="Liang C."/>
            <person name="Lipzen A."/>
            <person name="Lutzoni F."/>
            <person name="Magnuson J."/>
            <person name="Mondo S."/>
            <person name="Nolan M."/>
            <person name="Ohm R."/>
            <person name="Pangilinan J."/>
            <person name="Park H.-J."/>
            <person name="Ramirez L."/>
            <person name="Alfaro M."/>
            <person name="Sun H."/>
            <person name="Tritt A."/>
            <person name="Yoshinaga Y."/>
            <person name="Zwiers L.-H."/>
            <person name="Turgeon B."/>
            <person name="Goodwin S."/>
            <person name="Spatafora J."/>
            <person name="Crous P."/>
            <person name="Grigoriev I."/>
        </authorList>
    </citation>
    <scope>NUCLEOTIDE SEQUENCE</scope>
    <source>
        <strain evidence="1">CBS 116005</strain>
    </source>
</reference>
<sequence>MKCLALIFLSTTSPPHSPTSRRHNGDWLLVNPERPLQAEGGAVAVRKSAGGPVSRSTLRAPRGYEGWYQVWWASR</sequence>
<dbReference type="Proteomes" id="UP000799436">
    <property type="component" value="Unassembled WGS sequence"/>
</dbReference>
<gene>
    <name evidence="1" type="ORF">EJ03DRAFT_323630</name>
</gene>
<evidence type="ECO:0000313" key="1">
    <source>
        <dbReference type="EMBL" id="KAF2773677.1"/>
    </source>
</evidence>
<dbReference type="AlphaFoldDB" id="A0A6G1LL91"/>
<proteinExistence type="predicted"/>
<dbReference type="EMBL" id="ML995810">
    <property type="protein sequence ID" value="KAF2773677.1"/>
    <property type="molecule type" value="Genomic_DNA"/>
</dbReference>
<protein>
    <submittedName>
        <fullName evidence="1">Uncharacterized protein</fullName>
    </submittedName>
</protein>
<evidence type="ECO:0000313" key="2">
    <source>
        <dbReference type="Proteomes" id="UP000799436"/>
    </source>
</evidence>
<keyword evidence="2" id="KW-1185">Reference proteome</keyword>
<accession>A0A6G1LL91</accession>
<organism evidence="1 2">
    <name type="scientific">Teratosphaeria nubilosa</name>
    <dbReference type="NCBI Taxonomy" id="161662"/>
    <lineage>
        <taxon>Eukaryota</taxon>
        <taxon>Fungi</taxon>
        <taxon>Dikarya</taxon>
        <taxon>Ascomycota</taxon>
        <taxon>Pezizomycotina</taxon>
        <taxon>Dothideomycetes</taxon>
        <taxon>Dothideomycetidae</taxon>
        <taxon>Mycosphaerellales</taxon>
        <taxon>Teratosphaeriaceae</taxon>
        <taxon>Teratosphaeria</taxon>
    </lineage>
</organism>
<name>A0A6G1LL91_9PEZI</name>